<feature type="region of interest" description="Disordered" evidence="1">
    <location>
        <begin position="1"/>
        <end position="24"/>
    </location>
</feature>
<dbReference type="InterPro" id="IPR036140">
    <property type="entry name" value="PFN_sf"/>
</dbReference>
<dbReference type="Proteomes" id="UP001341281">
    <property type="component" value="Chromosome 08"/>
</dbReference>
<dbReference type="SUPFAM" id="SSF55770">
    <property type="entry name" value="Profilin (actin-binding protein)"/>
    <property type="match status" value="1"/>
</dbReference>
<proteinExistence type="predicted"/>
<sequence>VFFKPNLPASCLSPGSREKHTREGLAHRWGQLDTLAAVDFEGPKHRPTNPWPNSRAGGATGPPLHDGHSLYPRRRPAGRRSRATPPPSNAATPAGAPKLRPRHGADRGLAASRKLARRRPAAADPPRTLLPEPLAVPPPMAGDWSWARRVWEKWATKHVGPSGKPVQAALLLNYDPSGPSRLLPIIAEQEGTQLTAVDLRALLAFAKRGNLQTEFFSLGPNQYLVTSIHESWFCARCVNSTKSGGEGAIVMQIGAYLLICMYDGSLASASQAMVAADQLAMQFNRRTH</sequence>
<accession>A0AAQ3X7Q5</accession>
<dbReference type="EMBL" id="CP144752">
    <property type="protein sequence ID" value="WVZ88255.1"/>
    <property type="molecule type" value="Genomic_DNA"/>
</dbReference>
<feature type="compositionally biased region" description="Low complexity" evidence="1">
    <location>
        <begin position="122"/>
        <end position="131"/>
    </location>
</feature>
<evidence type="ECO:0000256" key="1">
    <source>
        <dbReference type="SAM" id="MobiDB-lite"/>
    </source>
</evidence>
<dbReference type="GO" id="GO:0003779">
    <property type="term" value="F:actin binding"/>
    <property type="evidence" value="ECO:0007669"/>
    <property type="project" value="InterPro"/>
</dbReference>
<dbReference type="PANTHER" id="PTHR36780:SF1">
    <property type="entry name" value="PROFILIN"/>
    <property type="match status" value="1"/>
</dbReference>
<dbReference type="Pfam" id="PF00235">
    <property type="entry name" value="Profilin"/>
    <property type="match status" value="1"/>
</dbReference>
<protein>
    <recommendedName>
        <fullName evidence="4">Profilin</fullName>
    </recommendedName>
</protein>
<evidence type="ECO:0000313" key="3">
    <source>
        <dbReference type="Proteomes" id="UP001341281"/>
    </source>
</evidence>
<dbReference type="GO" id="GO:0032956">
    <property type="term" value="P:regulation of actin cytoskeleton organization"/>
    <property type="evidence" value="ECO:0007669"/>
    <property type="project" value="UniProtKB-ARBA"/>
</dbReference>
<dbReference type="PANTHER" id="PTHR36780">
    <property type="entry name" value="OS05G0241400 PROTEIN"/>
    <property type="match status" value="1"/>
</dbReference>
<dbReference type="AlphaFoldDB" id="A0AAQ3X7Q5"/>
<feature type="non-terminal residue" evidence="2">
    <location>
        <position position="288"/>
    </location>
</feature>
<dbReference type="Gene3D" id="3.30.450.30">
    <property type="entry name" value="Dynein light chain 2a, cytoplasmic"/>
    <property type="match status" value="1"/>
</dbReference>
<feature type="region of interest" description="Disordered" evidence="1">
    <location>
        <begin position="41"/>
        <end position="136"/>
    </location>
</feature>
<feature type="compositionally biased region" description="Basic residues" evidence="1">
    <location>
        <begin position="71"/>
        <end position="82"/>
    </location>
</feature>
<evidence type="ECO:0008006" key="4">
    <source>
        <dbReference type="Google" id="ProtNLM"/>
    </source>
</evidence>
<gene>
    <name evidence="2" type="ORF">U9M48_034795</name>
</gene>
<name>A0AAQ3X7Q5_PASNO</name>
<organism evidence="2 3">
    <name type="scientific">Paspalum notatum var. saurae</name>
    <dbReference type="NCBI Taxonomy" id="547442"/>
    <lineage>
        <taxon>Eukaryota</taxon>
        <taxon>Viridiplantae</taxon>
        <taxon>Streptophyta</taxon>
        <taxon>Embryophyta</taxon>
        <taxon>Tracheophyta</taxon>
        <taxon>Spermatophyta</taxon>
        <taxon>Magnoliopsida</taxon>
        <taxon>Liliopsida</taxon>
        <taxon>Poales</taxon>
        <taxon>Poaceae</taxon>
        <taxon>PACMAD clade</taxon>
        <taxon>Panicoideae</taxon>
        <taxon>Andropogonodae</taxon>
        <taxon>Paspaleae</taxon>
        <taxon>Paspalinae</taxon>
        <taxon>Paspalum</taxon>
    </lineage>
</organism>
<reference evidence="2 3" key="1">
    <citation type="submission" date="2024-02" db="EMBL/GenBank/DDBJ databases">
        <title>High-quality chromosome-scale genome assembly of Pensacola bahiagrass (Paspalum notatum Flugge var. saurae).</title>
        <authorList>
            <person name="Vega J.M."/>
            <person name="Podio M."/>
            <person name="Orjuela J."/>
            <person name="Siena L.A."/>
            <person name="Pessino S.C."/>
            <person name="Combes M.C."/>
            <person name="Mariac C."/>
            <person name="Albertini E."/>
            <person name="Pupilli F."/>
            <person name="Ortiz J.P.A."/>
            <person name="Leblanc O."/>
        </authorList>
    </citation>
    <scope>NUCLEOTIDE SEQUENCE [LARGE SCALE GENOMIC DNA]</scope>
    <source>
        <strain evidence="2">R1</strain>
        <tissue evidence="2">Leaf</tissue>
    </source>
</reference>
<evidence type="ECO:0000313" key="2">
    <source>
        <dbReference type="EMBL" id="WVZ88255.1"/>
    </source>
</evidence>
<keyword evidence="3" id="KW-1185">Reference proteome</keyword>
<dbReference type="InterPro" id="IPR048278">
    <property type="entry name" value="PFN"/>
</dbReference>